<evidence type="ECO:0000256" key="1">
    <source>
        <dbReference type="SAM" id="Phobius"/>
    </source>
</evidence>
<feature type="transmembrane region" description="Helical" evidence="1">
    <location>
        <begin position="231"/>
        <end position="249"/>
    </location>
</feature>
<reference evidence="2 3" key="1">
    <citation type="submission" date="2013-01" db="EMBL/GenBank/DDBJ databases">
        <authorList>
            <person name="Inman J."/>
            <person name="Zafar N."/>
            <person name="Lorenzi H."/>
            <person name="Caler E."/>
        </authorList>
    </citation>
    <scope>NUCLEOTIDE SEQUENCE [LARGE SCALE GENOMIC DNA]</scope>
    <source>
        <strain evidence="2 3">HM-3:IMSS</strain>
    </source>
</reference>
<feature type="transmembrane region" description="Helical" evidence="1">
    <location>
        <begin position="196"/>
        <end position="219"/>
    </location>
</feature>
<organism evidence="2 3">
    <name type="scientific">Entamoeba histolytica HM-3:IMSS</name>
    <dbReference type="NCBI Taxonomy" id="885315"/>
    <lineage>
        <taxon>Eukaryota</taxon>
        <taxon>Amoebozoa</taxon>
        <taxon>Evosea</taxon>
        <taxon>Archamoebae</taxon>
        <taxon>Mastigamoebida</taxon>
        <taxon>Entamoebidae</taxon>
        <taxon>Entamoeba</taxon>
    </lineage>
</organism>
<accession>M7WLR8</accession>
<dbReference type="AlphaFoldDB" id="M7WLR8"/>
<feature type="transmembrane region" description="Helical" evidence="1">
    <location>
        <begin position="138"/>
        <end position="162"/>
    </location>
</feature>
<feature type="transmembrane region" description="Helical" evidence="1">
    <location>
        <begin position="168"/>
        <end position="187"/>
    </location>
</feature>
<feature type="transmembrane region" description="Helical" evidence="1">
    <location>
        <begin position="95"/>
        <end position="117"/>
    </location>
</feature>
<sequence length="282" mass="33146">MKTLLCNKSYPIFCKLFDVRYQIKCNGQIQIVDFTIEHPILILICCLSIIMSFNLCWMVHSKMSHLVGGKVDYMVMYFLLGIWYFMYMIDHCIFIIYNIKLIIVILVEVFVLILFSFSLLNASLIEFTHKRFSNLIHFIRPIVCGIIGLICIIFIFIGYQVSSIMFEVIWLCSVFLPIFISLFLYLYQIICSTNRFILIILFIISSGIGLIGIVVFFVYDKNKCNWLSQYLGSEEIMMTCIISSMWLFFRFFKKYKEELTNGKKIGQIEIEGKIVDVELEMK</sequence>
<gene>
    <name evidence="2" type="ORF">KM1_080540</name>
</gene>
<keyword evidence="1" id="KW-0812">Transmembrane</keyword>
<keyword evidence="1" id="KW-0472">Membrane</keyword>
<evidence type="ECO:0000313" key="2">
    <source>
        <dbReference type="EMBL" id="EMS12349.1"/>
    </source>
</evidence>
<protein>
    <recommendedName>
        <fullName evidence="4">Transmembrane protein</fullName>
    </recommendedName>
</protein>
<feature type="transmembrane region" description="Helical" evidence="1">
    <location>
        <begin position="71"/>
        <end position="89"/>
    </location>
</feature>
<keyword evidence="1" id="KW-1133">Transmembrane helix</keyword>
<dbReference type="Proteomes" id="UP000030780">
    <property type="component" value="Unassembled WGS sequence"/>
</dbReference>
<dbReference type="VEuPathDB" id="AmoebaDB:KM1_080540"/>
<proteinExistence type="predicted"/>
<dbReference type="EMBL" id="KB638485">
    <property type="protein sequence ID" value="EMS12349.1"/>
    <property type="molecule type" value="Genomic_DNA"/>
</dbReference>
<feature type="transmembrane region" description="Helical" evidence="1">
    <location>
        <begin position="40"/>
        <end position="59"/>
    </location>
</feature>
<evidence type="ECO:0000313" key="3">
    <source>
        <dbReference type="Proteomes" id="UP000030780"/>
    </source>
</evidence>
<name>M7WLR8_ENTHI</name>
<evidence type="ECO:0008006" key="4">
    <source>
        <dbReference type="Google" id="ProtNLM"/>
    </source>
</evidence>
<dbReference type="OrthoDB" id="30484at2759"/>